<feature type="compositionally biased region" description="Basic and acidic residues" evidence="1">
    <location>
        <begin position="1"/>
        <end position="17"/>
    </location>
</feature>
<dbReference type="AlphaFoldDB" id="A0AAV7ND97"/>
<sequence length="150" mass="16520">MTEVHQRPKKQEKEKGLPKSATSAAPVVRRSQRVEQIGPKHTHRKKGERLRNSSPGGASAVQLTRRYHFPTGAWVRTLAARRLVGRVIVWDALGWRRKLVPAGAQAQAPMARHLGQIEIGVELDQGGWSGAQVKSVWAARETIPGTSNKA</sequence>
<reference evidence="2" key="1">
    <citation type="journal article" date="2022" name="bioRxiv">
        <title>Sequencing and chromosome-scale assembly of the giantPleurodeles waltlgenome.</title>
        <authorList>
            <person name="Brown T."/>
            <person name="Elewa A."/>
            <person name="Iarovenko S."/>
            <person name="Subramanian E."/>
            <person name="Araus A.J."/>
            <person name="Petzold A."/>
            <person name="Susuki M."/>
            <person name="Suzuki K.-i.T."/>
            <person name="Hayashi T."/>
            <person name="Toyoda A."/>
            <person name="Oliveira C."/>
            <person name="Osipova E."/>
            <person name="Leigh N.D."/>
            <person name="Simon A."/>
            <person name="Yun M.H."/>
        </authorList>
    </citation>
    <scope>NUCLEOTIDE SEQUENCE</scope>
    <source>
        <strain evidence="2">20211129_DDA</strain>
        <tissue evidence="2">Liver</tissue>
    </source>
</reference>
<keyword evidence="3" id="KW-1185">Reference proteome</keyword>
<evidence type="ECO:0000313" key="3">
    <source>
        <dbReference type="Proteomes" id="UP001066276"/>
    </source>
</evidence>
<accession>A0AAV7ND97</accession>
<name>A0AAV7ND97_PLEWA</name>
<dbReference type="EMBL" id="JANPWB010000012">
    <property type="protein sequence ID" value="KAJ1113152.1"/>
    <property type="molecule type" value="Genomic_DNA"/>
</dbReference>
<evidence type="ECO:0000313" key="2">
    <source>
        <dbReference type="EMBL" id="KAJ1113152.1"/>
    </source>
</evidence>
<feature type="region of interest" description="Disordered" evidence="1">
    <location>
        <begin position="1"/>
        <end position="61"/>
    </location>
</feature>
<evidence type="ECO:0000256" key="1">
    <source>
        <dbReference type="SAM" id="MobiDB-lite"/>
    </source>
</evidence>
<dbReference type="Proteomes" id="UP001066276">
    <property type="component" value="Chromosome 8"/>
</dbReference>
<proteinExistence type="predicted"/>
<organism evidence="2 3">
    <name type="scientific">Pleurodeles waltl</name>
    <name type="common">Iberian ribbed newt</name>
    <dbReference type="NCBI Taxonomy" id="8319"/>
    <lineage>
        <taxon>Eukaryota</taxon>
        <taxon>Metazoa</taxon>
        <taxon>Chordata</taxon>
        <taxon>Craniata</taxon>
        <taxon>Vertebrata</taxon>
        <taxon>Euteleostomi</taxon>
        <taxon>Amphibia</taxon>
        <taxon>Batrachia</taxon>
        <taxon>Caudata</taxon>
        <taxon>Salamandroidea</taxon>
        <taxon>Salamandridae</taxon>
        <taxon>Pleurodelinae</taxon>
        <taxon>Pleurodeles</taxon>
    </lineage>
</organism>
<comment type="caution">
    <text evidence="2">The sequence shown here is derived from an EMBL/GenBank/DDBJ whole genome shotgun (WGS) entry which is preliminary data.</text>
</comment>
<gene>
    <name evidence="2" type="ORF">NDU88_001407</name>
</gene>
<protein>
    <submittedName>
        <fullName evidence="2">Uncharacterized protein</fullName>
    </submittedName>
</protein>